<evidence type="ECO:0000256" key="8">
    <source>
        <dbReference type="SAM" id="MobiDB-lite"/>
    </source>
</evidence>
<dbReference type="PANTHER" id="PTHR10812:SF17">
    <property type="entry name" value="TRANSCRIPTION FACTOR AP-2, ISOFORM D"/>
    <property type="match status" value="1"/>
</dbReference>
<reference evidence="11" key="5">
    <citation type="journal article" date="2008" name="Genome Biol.">
        <title>Improved genome assembly and evidence-based global gene model set for the chordate Ciona intestinalis: new insight into intron and operon populations.</title>
        <authorList>
            <person name="Satou Y."/>
            <person name="Mineta K."/>
            <person name="Ogasawara M."/>
            <person name="Sasakura Y."/>
            <person name="Shoguchi E."/>
            <person name="Ueno K."/>
            <person name="Yamada L."/>
            <person name="Matsumoto J."/>
            <person name="Wasserscheid J."/>
            <person name="Dewar K."/>
            <person name="Wiley G.B."/>
            <person name="Macmil S.L."/>
            <person name="Roe B.A."/>
            <person name="Zeller R.W."/>
            <person name="Hastings K.E."/>
            <person name="Lemaire P."/>
            <person name="Lindquist E."/>
            <person name="Endo T."/>
            <person name="Hotta K."/>
            <person name="Inaba K."/>
        </authorList>
    </citation>
    <scope>NUCLEOTIDE SEQUENCE [LARGE SCALE GENOMIC DNA]</scope>
    <source>
        <strain evidence="11">wild type</strain>
    </source>
</reference>
<keyword evidence="5" id="KW-0804">Transcription</keyword>
<dbReference type="Ensembl" id="ENSCINT00000007665.3">
    <property type="protein sequence ID" value="ENSCINP00000007665.3"/>
    <property type="gene ID" value="ENSCING00000003722.3"/>
</dbReference>
<feature type="region of interest" description="Disordered" evidence="8">
    <location>
        <begin position="1"/>
        <end position="23"/>
    </location>
</feature>
<evidence type="ECO:0000256" key="4">
    <source>
        <dbReference type="ARBA" id="ARBA00023125"/>
    </source>
</evidence>
<feature type="coiled-coil region" evidence="7">
    <location>
        <begin position="30"/>
        <end position="57"/>
    </location>
</feature>
<dbReference type="GeneID" id="778958"/>
<comment type="similarity">
    <text evidence="2">Belongs to the AP-2 family.</text>
</comment>
<dbReference type="GeneTree" id="ENSGT00950000182848"/>
<evidence type="ECO:0000256" key="3">
    <source>
        <dbReference type="ARBA" id="ARBA00023015"/>
    </source>
</evidence>
<dbReference type="GO" id="GO:0005634">
    <property type="term" value="C:nucleus"/>
    <property type="evidence" value="ECO:0000318"/>
    <property type="project" value="GO_Central"/>
</dbReference>
<evidence type="ECO:0000256" key="2">
    <source>
        <dbReference type="ARBA" id="ARBA00007770"/>
    </source>
</evidence>
<dbReference type="RefSeq" id="NP_001071986.1">
    <property type="nucleotide sequence ID" value="NM_001078518.1"/>
</dbReference>
<reference evidence="10" key="3">
    <citation type="journal article" date="2004" name="Development">
        <title>Gene expression profiles of transcription factors and signaling molecules in the ascidian embryo: towards a comprehensive understanding of gene networks.</title>
        <authorList>
            <person name="Imai K.S."/>
            <person name="Hino K."/>
            <person name="Yagi K."/>
            <person name="Satoh N."/>
            <person name="Satou Y."/>
        </authorList>
    </citation>
    <scope>NUCLEOTIDE SEQUENCE</scope>
</reference>
<dbReference type="HOGENOM" id="CLU_466134_0_0_1"/>
<reference evidence="11" key="6">
    <citation type="submission" date="2025-05" db="UniProtKB">
        <authorList>
            <consortium name="Ensembl"/>
        </authorList>
    </citation>
    <scope>IDENTIFICATION</scope>
</reference>
<feature type="domain" description="Transcription factor AP-2 C-terminal" evidence="9">
    <location>
        <begin position="344"/>
        <end position="538"/>
    </location>
</feature>
<reference evidence="12" key="1">
    <citation type="journal article" date="2002" name="Science">
        <title>The draft genome of Ciona intestinalis: insights into chordate and vertebrate origins.</title>
        <authorList>
            <person name="Dehal P."/>
            <person name="Satou Y."/>
            <person name="Campbell R.K."/>
            <person name="Chapman J."/>
            <person name="Degnan B."/>
            <person name="De Tomaso A."/>
            <person name="Davidson B."/>
            <person name="Di Gregorio A."/>
            <person name="Gelpke M."/>
            <person name="Goodstein D.M."/>
            <person name="Harafuji N."/>
            <person name="Hastings K.E."/>
            <person name="Ho I."/>
            <person name="Hotta K."/>
            <person name="Huang W."/>
            <person name="Kawashima T."/>
            <person name="Lemaire P."/>
            <person name="Martinez D."/>
            <person name="Meinertzhagen I.A."/>
            <person name="Necula S."/>
            <person name="Nonaka M."/>
            <person name="Putnam N."/>
            <person name="Rash S."/>
            <person name="Saiga H."/>
            <person name="Satake M."/>
            <person name="Terry A."/>
            <person name="Yamada L."/>
            <person name="Wang H.G."/>
            <person name="Awazu S."/>
            <person name="Azumi K."/>
            <person name="Boore J."/>
            <person name="Branno M."/>
            <person name="Chin-Bow S."/>
            <person name="DeSantis R."/>
            <person name="Doyle S."/>
            <person name="Francino P."/>
            <person name="Keys D.N."/>
            <person name="Haga S."/>
            <person name="Hayashi H."/>
            <person name="Hino K."/>
            <person name="Imai K.S."/>
            <person name="Inaba K."/>
            <person name="Kano S."/>
            <person name="Kobayashi K."/>
            <person name="Kobayashi M."/>
            <person name="Lee B.I."/>
            <person name="Makabe K.W."/>
            <person name="Manohar C."/>
            <person name="Matassi G."/>
            <person name="Medina M."/>
            <person name="Mochizuki Y."/>
            <person name="Mount S."/>
            <person name="Morishita T."/>
            <person name="Miura S."/>
            <person name="Nakayama A."/>
            <person name="Nishizaka S."/>
            <person name="Nomoto H."/>
            <person name="Ohta F."/>
            <person name="Oishi K."/>
            <person name="Rigoutsos I."/>
            <person name="Sano M."/>
            <person name="Sasaki A."/>
            <person name="Sasakura Y."/>
            <person name="Shoguchi E."/>
            <person name="Shin-i T."/>
            <person name="Spagnuolo A."/>
            <person name="Stainier D."/>
            <person name="Suzuki M.M."/>
            <person name="Tassy O."/>
            <person name="Takatori N."/>
            <person name="Tokuoka M."/>
            <person name="Yagi K."/>
            <person name="Yoshizaki F."/>
            <person name="Wada S."/>
            <person name="Zhang C."/>
            <person name="Hyatt P.D."/>
            <person name="Larimer F."/>
            <person name="Detter C."/>
            <person name="Doggett N."/>
            <person name="Glavina T."/>
            <person name="Hawkins T."/>
            <person name="Richardson P."/>
            <person name="Lucas S."/>
            <person name="Kohara Y."/>
            <person name="Levine M."/>
            <person name="Satoh N."/>
            <person name="Rokhsar D.S."/>
        </authorList>
    </citation>
    <scope>NUCLEOTIDE SEQUENCE [LARGE SCALE GENOMIC DNA]</scope>
</reference>
<dbReference type="OrthoDB" id="6252992at2759"/>
<accession>Q4H3W9</accession>
<dbReference type="GO" id="GO:0001228">
    <property type="term" value="F:DNA-binding transcription activator activity, RNA polymerase II-specific"/>
    <property type="evidence" value="ECO:0000318"/>
    <property type="project" value="GO_Central"/>
</dbReference>
<dbReference type="KEGG" id="cin:778958"/>
<dbReference type="Pfam" id="PF03299">
    <property type="entry name" value="TF_AP-2"/>
    <property type="match status" value="1"/>
</dbReference>
<evidence type="ECO:0000313" key="10">
    <source>
        <dbReference type="EMBL" id="BAE06308.1"/>
    </source>
</evidence>
<reference evidence="10" key="4">
    <citation type="submission" date="2005-04" db="EMBL/GenBank/DDBJ databases">
        <title>Expressed genes in Ciona intestinalis.</title>
        <authorList>
            <person name="Satou Y."/>
        </authorList>
    </citation>
    <scope>NUCLEOTIDE SEQUENCE</scope>
</reference>
<evidence type="ECO:0000256" key="6">
    <source>
        <dbReference type="ARBA" id="ARBA00023242"/>
    </source>
</evidence>
<name>Q4H3W9_CIOIN</name>
<proteinExistence type="evidence at transcript level"/>
<sequence length="585" mass="65260">MSDIRILSVRGADSPHLQRPPPAQSVNIHVQQQQQQLQEQSHQHQQQENNNNILIEENERNHVTPPPAKRAKLEDHVVVQQPMGSFSNFGILPQSLEVGREDQVDIRIYDKIITSMTSQSRPDSTNPDQNRLTQLDTVSSETLHSFSPTPTSVVTRYNVPNTLDIPPYFPPPHYSHQATTHIDFHTLHHVTSDPYIQQQSYYGGQQRMTQELLTSRPESFLPNLHIPQSSHQSVDRTDDLEGFVRRHDELLPSDPMTHEPADMLSPINVIHPGLSLEDIPQTHNSDMPTATYITASDVNVIKKATNQMAGNSLSIKSRDVSKYVNHPSSGLIPVSGGANPSDVFCSVPGRLSLLSSTSKYKVTVAEIQRRLSPPECLNASLLGGVLRRAKSKDGGKRLRDKLDKIGLNLPAGRRKAANVTLLTSLVEGEAVHLARDFGYVCETEFPAKPLAEFVCKQHSDPDILHTRKNMILATKQIVKEIQDLMAQDRSPIGNTRPQPILDNAVQRPLTHFSSTTHGFGTPAICAAMTALQHYLTEMLRYQEKKPFLNGIPTSSVTSNPHHDVIRLSMHQSQLPTQNISDKNDK</sequence>
<evidence type="ECO:0000256" key="7">
    <source>
        <dbReference type="SAM" id="Coils"/>
    </source>
</evidence>
<keyword evidence="12" id="KW-1185">Reference proteome</keyword>
<reference evidence="10" key="2">
    <citation type="journal article" date="2003" name="Dev. Genes Evol.">
        <title>Genomewide surveys of developmentally relevant genes in Ciona intestinalis.</title>
        <authorList>
            <person name="Satou Y."/>
            <person name="Satoh N."/>
        </authorList>
    </citation>
    <scope>NUCLEOTIDE SEQUENCE</scope>
</reference>
<keyword evidence="7" id="KW-0175">Coiled coil</keyword>
<dbReference type="InterPro" id="IPR004979">
    <property type="entry name" value="TF_AP2"/>
</dbReference>
<dbReference type="CTD" id="778958"/>
<dbReference type="PRINTS" id="PR01748">
    <property type="entry name" value="AP2TNSCPFCT"/>
</dbReference>
<gene>
    <name evidence="10" type="primary">Ci-AP-2-like2</name>
    <name evidence="11" type="synonym">ap-2-like2</name>
</gene>
<protein>
    <submittedName>
        <fullName evidence="10 11">Transcription factor protein</fullName>
    </submittedName>
</protein>
<comment type="subcellular location">
    <subcellularLocation>
        <location evidence="1">Nucleus</location>
    </subcellularLocation>
</comment>
<accession>A0A1W2VQA2</accession>
<dbReference type="STRING" id="7719.ENSCINP00000007665"/>
<dbReference type="Proteomes" id="UP000008144">
    <property type="component" value="Chromosome 7"/>
</dbReference>
<dbReference type="GO" id="GO:0042127">
    <property type="term" value="P:regulation of cell population proliferation"/>
    <property type="evidence" value="ECO:0000318"/>
    <property type="project" value="GO_Central"/>
</dbReference>
<dbReference type="EMBL" id="EAAA01002545">
    <property type="status" value="NOT_ANNOTATED_CDS"/>
    <property type="molecule type" value="Genomic_DNA"/>
</dbReference>
<dbReference type="PANTHER" id="PTHR10812">
    <property type="entry name" value="TRANSCRIPTION FACTOR AP-2"/>
    <property type="match status" value="1"/>
</dbReference>
<dbReference type="InterPro" id="IPR013854">
    <property type="entry name" value="TF_AP2_C"/>
</dbReference>
<evidence type="ECO:0000259" key="9">
    <source>
        <dbReference type="Pfam" id="PF03299"/>
    </source>
</evidence>
<evidence type="ECO:0000256" key="1">
    <source>
        <dbReference type="ARBA" id="ARBA00004123"/>
    </source>
</evidence>
<evidence type="ECO:0000313" key="12">
    <source>
        <dbReference type="Proteomes" id="UP000008144"/>
    </source>
</evidence>
<keyword evidence="3" id="KW-0805">Transcription regulation</keyword>
<dbReference type="GO" id="GO:0000977">
    <property type="term" value="F:RNA polymerase II transcription regulatory region sequence-specific DNA binding"/>
    <property type="evidence" value="ECO:0000318"/>
    <property type="project" value="GO_Central"/>
</dbReference>
<dbReference type="EMBL" id="AB210303">
    <property type="protein sequence ID" value="BAE06308.1"/>
    <property type="molecule type" value="mRNA"/>
</dbReference>
<organism evidence="10">
    <name type="scientific">Ciona intestinalis</name>
    <name type="common">Transparent sea squirt</name>
    <name type="synonym">Ascidia intestinalis</name>
    <dbReference type="NCBI Taxonomy" id="7719"/>
    <lineage>
        <taxon>Eukaryota</taxon>
        <taxon>Metazoa</taxon>
        <taxon>Chordata</taxon>
        <taxon>Tunicata</taxon>
        <taxon>Ascidiacea</taxon>
        <taxon>Phlebobranchia</taxon>
        <taxon>Cionidae</taxon>
        <taxon>Ciona</taxon>
    </lineage>
</organism>
<keyword evidence="4" id="KW-0238">DNA-binding</keyword>
<dbReference type="AlphaFoldDB" id="Q4H3W9"/>
<keyword evidence="6" id="KW-0539">Nucleus</keyword>
<evidence type="ECO:0000256" key="5">
    <source>
        <dbReference type="ARBA" id="ARBA00023163"/>
    </source>
</evidence>
<evidence type="ECO:0000313" key="11">
    <source>
        <dbReference type="Ensembl" id="ENSCINP00000007665.3"/>
    </source>
</evidence>
<dbReference type="GO" id="GO:0045944">
    <property type="term" value="P:positive regulation of transcription by RNA polymerase II"/>
    <property type="evidence" value="ECO:0000318"/>
    <property type="project" value="GO_Central"/>
</dbReference>